<feature type="signal peptide" evidence="12">
    <location>
        <begin position="1"/>
        <end position="18"/>
    </location>
</feature>
<feature type="disulfide bond" evidence="11">
    <location>
        <begin position="192"/>
        <end position="199"/>
    </location>
</feature>
<feature type="active site" description="Proton donor/acceptor" evidence="10">
    <location>
        <position position="209"/>
    </location>
</feature>
<keyword evidence="4 12" id="KW-0719">Serine esterase</keyword>
<evidence type="ECO:0000256" key="11">
    <source>
        <dbReference type="PIRSR" id="PIRSR611150-2"/>
    </source>
</evidence>
<comment type="subcellular location">
    <subcellularLocation>
        <location evidence="1 12">Secreted</location>
    </subcellularLocation>
</comment>
<feature type="active site" evidence="10">
    <location>
        <position position="196"/>
    </location>
</feature>
<dbReference type="STRING" id="503106.A0A218Z1E1"/>
<dbReference type="PROSITE" id="PS00155">
    <property type="entry name" value="CUTINASE_1"/>
    <property type="match status" value="1"/>
</dbReference>
<dbReference type="Proteomes" id="UP000242519">
    <property type="component" value="Unassembled WGS sequence"/>
</dbReference>
<dbReference type="GO" id="GO:0005576">
    <property type="term" value="C:extracellular region"/>
    <property type="evidence" value="ECO:0007669"/>
    <property type="project" value="UniProtKB-SubCell"/>
</dbReference>
<dbReference type="AlphaFoldDB" id="A0A218Z1E1"/>
<dbReference type="InterPro" id="IPR011150">
    <property type="entry name" value="Cutinase_monf"/>
</dbReference>
<evidence type="ECO:0000256" key="5">
    <source>
        <dbReference type="ARBA" id="ARBA00022525"/>
    </source>
</evidence>
<comment type="similarity">
    <text evidence="2 12">Belongs to the cutinase family.</text>
</comment>
<dbReference type="InterPro" id="IPR029058">
    <property type="entry name" value="AB_hydrolase_fold"/>
</dbReference>
<dbReference type="PANTHER" id="PTHR48250:SF1">
    <property type="entry name" value="CUTINASE"/>
    <property type="match status" value="1"/>
</dbReference>
<gene>
    <name evidence="13" type="ORF">B2J93_726</name>
</gene>
<dbReference type="Pfam" id="PF01083">
    <property type="entry name" value="Cutinase"/>
    <property type="match status" value="1"/>
</dbReference>
<evidence type="ECO:0000256" key="9">
    <source>
        <dbReference type="ARBA" id="ARBA00034045"/>
    </source>
</evidence>
<dbReference type="InterPro" id="IPR043579">
    <property type="entry name" value="CUTINASE_2"/>
</dbReference>
<evidence type="ECO:0000256" key="4">
    <source>
        <dbReference type="ARBA" id="ARBA00022487"/>
    </source>
</evidence>
<evidence type="ECO:0000256" key="8">
    <source>
        <dbReference type="ARBA" id="ARBA00023157"/>
    </source>
</evidence>
<sequence length="229" mass="23310">MKLTSTLSLLLSTSLSSASPLVLKQRDLTADTQDDVVNGVCKQHTVIFARGTTAPGNVGDSAGPPFFQAIESLVGTGNLAVQGVNYDASIEGFLQVGSLFTVIIAANVDLDQGGDPQGGVTAVSIIEQAFTQCPDTKLVFSGYSQGAQIVHNAAKDLSAATTAKISSVVTFGDPYNGTAVGTVPASRTLIICHNGDNICEGGILIGPAHGNYSANAAQAAKFVVAQAAL</sequence>
<feature type="chain" id="PRO_5011817790" description="Cutinase" evidence="12">
    <location>
        <begin position="19"/>
        <end position="229"/>
    </location>
</feature>
<dbReference type="PANTHER" id="PTHR48250">
    <property type="entry name" value="CUTINASE 2-RELATED"/>
    <property type="match status" value="1"/>
</dbReference>
<evidence type="ECO:0000256" key="12">
    <source>
        <dbReference type="RuleBase" id="RU361263"/>
    </source>
</evidence>
<feature type="disulfide bond" evidence="11">
    <location>
        <begin position="41"/>
        <end position="133"/>
    </location>
</feature>
<evidence type="ECO:0000256" key="2">
    <source>
        <dbReference type="ARBA" id="ARBA00007534"/>
    </source>
</evidence>
<protein>
    <recommendedName>
        <fullName evidence="3 12">Cutinase</fullName>
        <ecNumber evidence="3 12">3.1.1.74</ecNumber>
    </recommendedName>
</protein>
<dbReference type="SMART" id="SM01110">
    <property type="entry name" value="Cutinase"/>
    <property type="match status" value="1"/>
</dbReference>
<dbReference type="InterPro" id="IPR000675">
    <property type="entry name" value="Cutinase/axe"/>
</dbReference>
<dbReference type="Gene3D" id="3.40.50.1820">
    <property type="entry name" value="alpha/beta hydrolase"/>
    <property type="match status" value="1"/>
</dbReference>
<evidence type="ECO:0000313" key="14">
    <source>
        <dbReference type="Proteomes" id="UP000242519"/>
    </source>
</evidence>
<dbReference type="EMBL" id="MZNU01000276">
    <property type="protein sequence ID" value="OWP01494.1"/>
    <property type="molecule type" value="Genomic_DNA"/>
</dbReference>
<dbReference type="GO" id="GO:0016052">
    <property type="term" value="P:carbohydrate catabolic process"/>
    <property type="evidence" value="ECO:0007669"/>
    <property type="project" value="TreeGrafter"/>
</dbReference>
<dbReference type="PROSITE" id="PS00931">
    <property type="entry name" value="CUTINASE_2"/>
    <property type="match status" value="1"/>
</dbReference>
<proteinExistence type="inferred from homology"/>
<keyword evidence="14" id="KW-1185">Reference proteome</keyword>
<dbReference type="SUPFAM" id="SSF53474">
    <property type="entry name" value="alpha/beta-Hydrolases"/>
    <property type="match status" value="1"/>
</dbReference>
<feature type="active site" description="Nucleophile" evidence="10">
    <location>
        <position position="144"/>
    </location>
</feature>
<name>A0A218Z1E1_9HELO</name>
<keyword evidence="5 12" id="KW-0964">Secreted</keyword>
<comment type="caution">
    <text evidence="13">The sequence shown here is derived from an EMBL/GenBank/DDBJ whole genome shotgun (WGS) entry which is preliminary data.</text>
</comment>
<comment type="catalytic activity">
    <reaction evidence="9 12">
        <text>cutin + H2O = cutin monomers.</text>
        <dbReference type="EC" id="3.1.1.74"/>
    </reaction>
</comment>
<comment type="function">
    <text evidence="12">Catalyzes the hydrolysis of complex carboxylic polyesters found in the cell wall of plants. Degrades cutin, a macromolecule that forms the structure of the plant cuticle.</text>
</comment>
<keyword evidence="6 12" id="KW-0732">Signal</keyword>
<evidence type="ECO:0000256" key="1">
    <source>
        <dbReference type="ARBA" id="ARBA00004613"/>
    </source>
</evidence>
<evidence type="ECO:0000256" key="3">
    <source>
        <dbReference type="ARBA" id="ARBA00013095"/>
    </source>
</evidence>
<dbReference type="GO" id="GO:0050525">
    <property type="term" value="F:cutinase activity"/>
    <property type="evidence" value="ECO:0007669"/>
    <property type="project" value="UniProtKB-UniRule"/>
</dbReference>
<keyword evidence="7 12" id="KW-0378">Hydrolase</keyword>
<evidence type="ECO:0000256" key="6">
    <source>
        <dbReference type="ARBA" id="ARBA00022729"/>
    </source>
</evidence>
<keyword evidence="8 11" id="KW-1015">Disulfide bond</keyword>
<dbReference type="OrthoDB" id="2975078at2759"/>
<dbReference type="InParanoid" id="A0A218Z1E1"/>
<dbReference type="InterPro" id="IPR043580">
    <property type="entry name" value="CUTINASE_1"/>
</dbReference>
<accession>A0A218Z1E1</accession>
<evidence type="ECO:0000256" key="10">
    <source>
        <dbReference type="PIRSR" id="PIRSR611150-1"/>
    </source>
</evidence>
<evidence type="ECO:0000313" key="13">
    <source>
        <dbReference type="EMBL" id="OWP01494.1"/>
    </source>
</evidence>
<reference evidence="13 14" key="1">
    <citation type="submission" date="2017-04" db="EMBL/GenBank/DDBJ databases">
        <title>Draft genome sequence of Marssonina coronaria NL1: causal agent of apple blotch.</title>
        <authorList>
            <person name="Cheng Q."/>
        </authorList>
    </citation>
    <scope>NUCLEOTIDE SEQUENCE [LARGE SCALE GENOMIC DNA]</scope>
    <source>
        <strain evidence="13 14">NL1</strain>
    </source>
</reference>
<evidence type="ECO:0000256" key="7">
    <source>
        <dbReference type="ARBA" id="ARBA00022801"/>
    </source>
</evidence>
<dbReference type="EC" id="3.1.1.74" evidence="3 12"/>
<organism evidence="13 14">
    <name type="scientific">Diplocarpon coronariae</name>
    <dbReference type="NCBI Taxonomy" id="2795749"/>
    <lineage>
        <taxon>Eukaryota</taxon>
        <taxon>Fungi</taxon>
        <taxon>Dikarya</taxon>
        <taxon>Ascomycota</taxon>
        <taxon>Pezizomycotina</taxon>
        <taxon>Leotiomycetes</taxon>
        <taxon>Helotiales</taxon>
        <taxon>Drepanopezizaceae</taxon>
        <taxon>Diplocarpon</taxon>
    </lineage>
</organism>